<name>A0A3T0ECQ2_9PROT</name>
<dbReference type="OrthoDB" id="9770043at2"/>
<organism evidence="1 2">
    <name type="scientific">Glycocaulis alkaliphilus</name>
    <dbReference type="NCBI Taxonomy" id="1434191"/>
    <lineage>
        <taxon>Bacteria</taxon>
        <taxon>Pseudomonadati</taxon>
        <taxon>Pseudomonadota</taxon>
        <taxon>Alphaproteobacteria</taxon>
        <taxon>Maricaulales</taxon>
        <taxon>Maricaulaceae</taxon>
        <taxon>Glycocaulis</taxon>
    </lineage>
</organism>
<dbReference type="PANTHER" id="PTHR19328:SF75">
    <property type="entry name" value="ALDOSE SUGAR DEHYDROGENASE YLII"/>
    <property type="match status" value="1"/>
</dbReference>
<evidence type="ECO:0000313" key="2">
    <source>
        <dbReference type="Proteomes" id="UP000286954"/>
    </source>
</evidence>
<sequence length="384" mass="40526">MTVSALHHRALLACALGLIAAACADNREAVELPEPASGHSVSVETVVDGLEHPWGLAFLPGGDMLVTERTGQLRLIRDGALVDAPVSGVPEVLALSQGGLFDVVLAPDFTASSLVYLSFASGTAQSNNTALYRARYEDGALLDGEVIWTSQMDKTGGAHFGGRIAFMGDGTLLLTLGDGFEFREEAQNLANHFGTIVRLNPDGAPASGNPLAEEDGALADIWTYGHRNVQGIAIDPQTGIVWAHEHGPRGGDELNIIEGGQNYGWPIVTSGLDYSGARISPFTAHGDDYTGPLREWLPNSIAPSGLAIYRGEAFPNWSGDLLIGALAGQALHRVRIENGQAIAEEVLLADEGARIRDVRVGPDGLVYVMTDHANGALLRLSPAD</sequence>
<dbReference type="EMBL" id="CP018911">
    <property type="protein sequence ID" value="AZU05068.1"/>
    <property type="molecule type" value="Genomic_DNA"/>
</dbReference>
<dbReference type="InterPro" id="IPR011042">
    <property type="entry name" value="6-blade_b-propeller_TolB-like"/>
</dbReference>
<keyword evidence="2" id="KW-1185">Reference proteome</keyword>
<dbReference type="InterPro" id="IPR011041">
    <property type="entry name" value="Quinoprot_gluc/sorb_DH_b-prop"/>
</dbReference>
<evidence type="ECO:0000313" key="1">
    <source>
        <dbReference type="EMBL" id="AZU05068.1"/>
    </source>
</evidence>
<proteinExistence type="predicted"/>
<gene>
    <name evidence="1" type="ORF">X907_2556</name>
</gene>
<dbReference type="Gene3D" id="2.120.10.30">
    <property type="entry name" value="TolB, C-terminal domain"/>
    <property type="match status" value="1"/>
</dbReference>
<dbReference type="KEGG" id="gak:X907_2556"/>
<accession>A0A3T0ECQ2</accession>
<dbReference type="RefSeq" id="WP_127568547.1">
    <property type="nucleotide sequence ID" value="NZ_BMFB01000001.1"/>
</dbReference>
<reference evidence="1 2" key="1">
    <citation type="submission" date="2016-12" db="EMBL/GenBank/DDBJ databases">
        <title>The genome of dimorphic prosthecate Glycocaulis alkaliphilus 6b-8t, isolated from crude oil dictates its adaptability in petroleum environments.</title>
        <authorList>
            <person name="Wu X.-L."/>
            <person name="Geng S."/>
        </authorList>
    </citation>
    <scope>NUCLEOTIDE SEQUENCE [LARGE SCALE GENOMIC DNA]</scope>
    <source>
        <strain evidence="1 2">6B-8</strain>
    </source>
</reference>
<dbReference type="AlphaFoldDB" id="A0A3T0ECQ2"/>
<protein>
    <submittedName>
        <fullName evidence="1">Glucose sorbosone dehydrogenase</fullName>
    </submittedName>
</protein>
<dbReference type="PANTHER" id="PTHR19328">
    <property type="entry name" value="HEDGEHOG-INTERACTING PROTEIN"/>
    <property type="match status" value="1"/>
</dbReference>
<dbReference type="Pfam" id="PF07995">
    <property type="entry name" value="GSDH"/>
    <property type="match status" value="1"/>
</dbReference>
<dbReference type="Proteomes" id="UP000286954">
    <property type="component" value="Chromosome"/>
</dbReference>
<dbReference type="InterPro" id="IPR012938">
    <property type="entry name" value="Glc/Sorbosone_DH"/>
</dbReference>
<dbReference type="SUPFAM" id="SSF50952">
    <property type="entry name" value="Soluble quinoprotein glucose dehydrogenase"/>
    <property type="match status" value="1"/>
</dbReference>